<evidence type="ECO:0008006" key="3">
    <source>
        <dbReference type="Google" id="ProtNLM"/>
    </source>
</evidence>
<dbReference type="Proteomes" id="UP001500751">
    <property type="component" value="Unassembled WGS sequence"/>
</dbReference>
<comment type="caution">
    <text evidence="1">The sequence shown here is derived from an EMBL/GenBank/DDBJ whole genome shotgun (WGS) entry which is preliminary data.</text>
</comment>
<evidence type="ECO:0000313" key="1">
    <source>
        <dbReference type="EMBL" id="GAA2049416.1"/>
    </source>
</evidence>
<gene>
    <name evidence="1" type="ORF">GCM10009839_64190</name>
</gene>
<evidence type="ECO:0000313" key="2">
    <source>
        <dbReference type="Proteomes" id="UP001500751"/>
    </source>
</evidence>
<name>A0ABP5GLH5_9ACTN</name>
<dbReference type="RefSeq" id="WP_344669435.1">
    <property type="nucleotide sequence ID" value="NZ_BAAAQN010000047.1"/>
</dbReference>
<keyword evidence="2" id="KW-1185">Reference proteome</keyword>
<protein>
    <recommendedName>
        <fullName evidence="3">DUF4034 domain-containing protein</fullName>
    </recommendedName>
</protein>
<organism evidence="1 2">
    <name type="scientific">Catenulispora yoronensis</name>
    <dbReference type="NCBI Taxonomy" id="450799"/>
    <lineage>
        <taxon>Bacteria</taxon>
        <taxon>Bacillati</taxon>
        <taxon>Actinomycetota</taxon>
        <taxon>Actinomycetes</taxon>
        <taxon>Catenulisporales</taxon>
        <taxon>Catenulisporaceae</taxon>
        <taxon>Catenulispora</taxon>
    </lineage>
</organism>
<sequence length="354" mass="39256">MSIFRRNKPNAAADPTEPFDATRYGMVHYRDVAVDESLSDAALAKAAYAARCGDWKPAAEALDAAGTDWDRRMLRVAVLATVSQQTEAWLASWRSAEPDSPHAAVVHAAALMGQAGRARGAARAKDTSREQFEGFFKLARESDEAALRAIELAPEDPTPWVFRMSAALGRQIPNHEFTVLWDEAFARAPMHRRAHSYAHTYWLAKWFGSEEWSSQFVEDAVARAPRTALAFELKIHRLQEAWLVVRDASTNPGSSADFYRGAGRPLLDEALGQWDGELPTGGALEIVDRNLLAWALTMAERYDEACDVFQAIGGSVSLGYPWLFYRDVRAGFESVRREAIEKSSRQPGPASIAR</sequence>
<dbReference type="EMBL" id="BAAAQN010000047">
    <property type="protein sequence ID" value="GAA2049416.1"/>
    <property type="molecule type" value="Genomic_DNA"/>
</dbReference>
<reference evidence="2" key="1">
    <citation type="journal article" date="2019" name="Int. J. Syst. Evol. Microbiol.">
        <title>The Global Catalogue of Microorganisms (GCM) 10K type strain sequencing project: providing services to taxonomists for standard genome sequencing and annotation.</title>
        <authorList>
            <consortium name="The Broad Institute Genomics Platform"/>
            <consortium name="The Broad Institute Genome Sequencing Center for Infectious Disease"/>
            <person name="Wu L."/>
            <person name="Ma J."/>
        </authorList>
    </citation>
    <scope>NUCLEOTIDE SEQUENCE [LARGE SCALE GENOMIC DNA]</scope>
    <source>
        <strain evidence="2">JCM 16014</strain>
    </source>
</reference>
<accession>A0ABP5GLH5</accession>
<proteinExistence type="predicted"/>